<proteinExistence type="predicted"/>
<gene>
    <name evidence="1" type="ORF">I306_03541</name>
</gene>
<dbReference type="EMBL" id="KN848684">
    <property type="protein sequence ID" value="KIR79422.1"/>
    <property type="molecule type" value="Genomic_DNA"/>
</dbReference>
<keyword evidence="2" id="KW-1185">Reference proteome</keyword>
<organism evidence="1 2">
    <name type="scientific">Cryptococcus gattii EJB2</name>
    <dbReference type="NCBI Taxonomy" id="1296103"/>
    <lineage>
        <taxon>Eukaryota</taxon>
        <taxon>Fungi</taxon>
        <taxon>Dikarya</taxon>
        <taxon>Basidiomycota</taxon>
        <taxon>Agaricomycotina</taxon>
        <taxon>Tremellomycetes</taxon>
        <taxon>Tremellales</taxon>
        <taxon>Cryptococcaceae</taxon>
        <taxon>Cryptococcus</taxon>
        <taxon>Cryptococcus gattii species complex</taxon>
    </lineage>
</organism>
<sequence>MLPKWAYREIPICCRAHGAYNHFLAAIAVVYYRPFLSTFSSSGYHATFTYPQARSVSASYLWIVRDFLVANVVDAFIEELVRWMYDAQGL</sequence>
<evidence type="ECO:0000313" key="2">
    <source>
        <dbReference type="Proteomes" id="UP000054272"/>
    </source>
</evidence>
<dbReference type="Proteomes" id="UP000054272">
    <property type="component" value="Unassembled WGS sequence"/>
</dbReference>
<accession>A0ABR5BUV3</accession>
<evidence type="ECO:0000313" key="1">
    <source>
        <dbReference type="EMBL" id="KIR79422.1"/>
    </source>
</evidence>
<protein>
    <submittedName>
        <fullName evidence="1">Uncharacterized protein</fullName>
    </submittedName>
</protein>
<name>A0ABR5BUV3_9TREE</name>
<reference evidence="1 2" key="1">
    <citation type="submission" date="2015-01" db="EMBL/GenBank/DDBJ databases">
        <title>The Genome Sequence of Cryptococcus gattii EJB2.</title>
        <authorList>
            <consortium name="The Broad Institute Genomics Platform"/>
            <person name="Cuomo C."/>
            <person name="Litvintseva A."/>
            <person name="Chen Y."/>
            <person name="Heitman J."/>
            <person name="Sun S."/>
            <person name="Springer D."/>
            <person name="Dromer F."/>
            <person name="Young S."/>
            <person name="Zeng Q."/>
            <person name="Gargeya S."/>
            <person name="Abouelleil A."/>
            <person name="Alvarado L."/>
            <person name="Chapman S.B."/>
            <person name="Gainer-Dewar J."/>
            <person name="Goldberg J."/>
            <person name="Griggs A."/>
            <person name="Gujja S."/>
            <person name="Hansen M."/>
            <person name="Howarth C."/>
            <person name="Imamovic A."/>
            <person name="Larimer J."/>
            <person name="Murphy C."/>
            <person name="Naylor J."/>
            <person name="Pearson M."/>
            <person name="Priest M."/>
            <person name="Roberts A."/>
            <person name="Saif S."/>
            <person name="Shea T."/>
            <person name="Sykes S."/>
            <person name="Wortman J."/>
            <person name="Nusbaum C."/>
            <person name="Birren B."/>
        </authorList>
    </citation>
    <scope>NUCLEOTIDE SEQUENCE [LARGE SCALE GENOMIC DNA]</scope>
    <source>
        <strain evidence="1 2">EJB2</strain>
    </source>
</reference>